<dbReference type="Proteomes" id="UP001519064">
    <property type="component" value="Unassembled WGS sequence"/>
</dbReference>
<comment type="similarity">
    <text evidence="1">Belongs to the cytochrome P450 family.</text>
</comment>
<reference evidence="3 4" key="1">
    <citation type="submission" date="2020-11" db="EMBL/GenBank/DDBJ databases">
        <title>Streptomyces spirodelae sp. nov., isolated from duckweed.</title>
        <authorList>
            <person name="Saimee Y."/>
            <person name="Duangmal K."/>
        </authorList>
    </citation>
    <scope>NUCLEOTIDE SEQUENCE [LARGE SCALE GENOMIC DNA]</scope>
    <source>
        <strain evidence="3 4">S16-07</strain>
    </source>
</reference>
<sequence>MPPPLSRPNTEVTPLYGEEFAADPYAVYERLRKYGAVAPVEIAPGVGAMLVIDYRAALDLLHDSATWSKDSSIWLDSVPEDSAVMPMLRGRPNALFTDGETHARYRKVITDSFARLEPHTIRQMVREVADSLIASFAQDGEADLVGRFARVLPLLVFNRAFGLPDESSELLIQGIAGMFDSKTPEEAAAADAAYTRYITELTQLKQRERGQDLTSWLIDHPAELSAEEVVHQIVVMLGASYEPLSNLIGNALSRMLVDDRYYGNLSGGALTARDALHDVLRNEPPMANYSAHYPRRDIYFHGVWLRAGQLVLVSYAAASTQSGRAAPGESTGAAGSGGGAHLAWAAGPHACPVQQPALLIATTAIERLTAWLSDIELSVPYDQLKWRPGPFQRGLVALPARFSPVSPDTAGGTPWKRSSSPSS</sequence>
<dbReference type="InterPro" id="IPR002397">
    <property type="entry name" value="Cyt_P450_B"/>
</dbReference>
<evidence type="ECO:0000313" key="4">
    <source>
        <dbReference type="Proteomes" id="UP001519064"/>
    </source>
</evidence>
<protein>
    <submittedName>
        <fullName evidence="3">Cytochrome P450</fullName>
    </submittedName>
</protein>
<dbReference type="EMBL" id="JADKMA010000144">
    <property type="protein sequence ID" value="MBO8194743.1"/>
    <property type="molecule type" value="Genomic_DNA"/>
</dbReference>
<comment type="caution">
    <text evidence="3">The sequence shown here is derived from an EMBL/GenBank/DDBJ whole genome shotgun (WGS) entry which is preliminary data.</text>
</comment>
<proteinExistence type="inferred from homology"/>
<gene>
    <name evidence="3" type="ORF">ITI46_24255</name>
</gene>
<dbReference type="SUPFAM" id="SSF48264">
    <property type="entry name" value="Cytochrome P450"/>
    <property type="match status" value="1"/>
</dbReference>
<dbReference type="Gene3D" id="1.10.630.10">
    <property type="entry name" value="Cytochrome P450"/>
    <property type="match status" value="1"/>
</dbReference>
<dbReference type="PRINTS" id="PR00359">
    <property type="entry name" value="BP450"/>
</dbReference>
<evidence type="ECO:0000256" key="1">
    <source>
        <dbReference type="ARBA" id="ARBA00010617"/>
    </source>
</evidence>
<accession>A0ABS3XH56</accession>
<name>A0ABS3XH56_9ACTN</name>
<dbReference type="PANTHER" id="PTHR46696:SF1">
    <property type="entry name" value="CYTOCHROME P450 YJIB-RELATED"/>
    <property type="match status" value="1"/>
</dbReference>
<evidence type="ECO:0000313" key="3">
    <source>
        <dbReference type="EMBL" id="MBO8194743.1"/>
    </source>
</evidence>
<dbReference type="InterPro" id="IPR036396">
    <property type="entry name" value="Cyt_P450_sf"/>
</dbReference>
<keyword evidence="4" id="KW-1185">Reference proteome</keyword>
<evidence type="ECO:0000256" key="2">
    <source>
        <dbReference type="SAM" id="MobiDB-lite"/>
    </source>
</evidence>
<feature type="region of interest" description="Disordered" evidence="2">
    <location>
        <begin position="403"/>
        <end position="423"/>
    </location>
</feature>
<organism evidence="3 4">
    <name type="scientific">Streptomyces oryzae</name>
    <dbReference type="NCBI Taxonomy" id="1434886"/>
    <lineage>
        <taxon>Bacteria</taxon>
        <taxon>Bacillati</taxon>
        <taxon>Actinomycetota</taxon>
        <taxon>Actinomycetes</taxon>
        <taxon>Kitasatosporales</taxon>
        <taxon>Streptomycetaceae</taxon>
        <taxon>Streptomyces</taxon>
    </lineage>
</organism>
<dbReference type="PANTHER" id="PTHR46696">
    <property type="entry name" value="P450, PUTATIVE (EUROFUNG)-RELATED"/>
    <property type="match status" value="1"/>
</dbReference>